<dbReference type="EMBL" id="DVMN01000034">
    <property type="protein sequence ID" value="HIU21001.1"/>
    <property type="molecule type" value="Genomic_DNA"/>
</dbReference>
<reference evidence="4" key="2">
    <citation type="journal article" date="2021" name="PeerJ">
        <title>Extensive microbial diversity within the chicken gut microbiome revealed by metagenomics and culture.</title>
        <authorList>
            <person name="Gilroy R."/>
            <person name="Ravi A."/>
            <person name="Getino M."/>
            <person name="Pursley I."/>
            <person name="Horton D.L."/>
            <person name="Alikhan N.F."/>
            <person name="Baker D."/>
            <person name="Gharbi K."/>
            <person name="Hall N."/>
            <person name="Watson M."/>
            <person name="Adriaenssens E.M."/>
            <person name="Foster-Nyarko E."/>
            <person name="Jarju S."/>
            <person name="Secka A."/>
            <person name="Antonio M."/>
            <person name="Oren A."/>
            <person name="Chaudhuri R.R."/>
            <person name="La Ragione R."/>
            <person name="Hildebrand F."/>
            <person name="Pallen M.J."/>
        </authorList>
    </citation>
    <scope>NUCLEOTIDE SEQUENCE</scope>
    <source>
        <strain evidence="4">1063</strain>
    </source>
</reference>
<dbReference type="InterPro" id="IPR052016">
    <property type="entry name" value="Bact_Sigma-Reg"/>
</dbReference>
<evidence type="ECO:0000313" key="4">
    <source>
        <dbReference type="EMBL" id="HIU21001.1"/>
    </source>
</evidence>
<feature type="transmembrane region" description="Helical" evidence="2">
    <location>
        <begin position="238"/>
        <end position="259"/>
    </location>
</feature>
<dbReference type="AlphaFoldDB" id="A0A9D1HQY6"/>
<feature type="transmembrane region" description="Helical" evidence="2">
    <location>
        <begin position="289"/>
        <end position="305"/>
    </location>
</feature>
<keyword evidence="2" id="KW-1133">Transmembrane helix</keyword>
<evidence type="ECO:0000259" key="3">
    <source>
        <dbReference type="PROSITE" id="PS51746"/>
    </source>
</evidence>
<accession>A0A9D1HQY6</accession>
<feature type="transmembrane region" description="Helical" evidence="2">
    <location>
        <begin position="69"/>
        <end position="85"/>
    </location>
</feature>
<name>A0A9D1HQY6_9FIRM</name>
<feature type="transmembrane region" description="Helical" evidence="2">
    <location>
        <begin position="265"/>
        <end position="282"/>
    </location>
</feature>
<sequence>MSENVFAVAAERLRRKSRTRAPRKYLLSPVRAAQYAAEAVAMVLLASVDTFGSALALGLFVGLCYARQNLLVVAPVYALSVIAFSPSPWTVLYVAVPVLLFAGVYILFYRLRKNVHIVFTTAAAVVAETPHAVCSALFGGSVTASVLCAVLAGVFAFCAQTICYAVLLRGIKTRFTPDELIAGGLSAVAFAFAAAGVEVQGFNLAFGLTPFFVMLFAFGVSPLSAFAFAVVAGAGVSLNFLSLDFVAFAVLAAAAACALSPFTKWASAAGVTAVYAVLWLALDFDGSNWQNLVSVALGAGVFLLLPKKWITGLCGGKKGVAAVGSIVNRNRSEMASRLYSVSRVFYDMSDTLRDMESAESGYTPEKLAAEVAKNYCGRCADREGCFAALGGDTSSVLLPMANAVMSRGKATILDMPPFITSRCTKMHNLASVLGSAGEVYRRRTEEAGGVNETKRLMSEQFAGVSLVLDSLARECGEKVSFGEEGEEAVVNELLRHNIVASDVVMSGQGTTATVALTVRASDADKLVLPRIVSALVGTRLEKAAVTPRGDECVVHLAACPVFEVAYGSAEKSRGGESVSGDTKSVLCPSRRRRLFALSDGMGSGENAAASSKNAISMVENFYRAGFDNAVILTLVNKLLCLGGDENFSSIDISVIDTVSGGLDVIKMGAVSTFVCHRGSVEIISCAAPPAGILERAKPLTSRHQLYDGDMVIMMSDGVYDALDEQGVVDAVEEVNTSNPQVLADRLLERALSRGAKDDCTVLVMRLFAL</sequence>
<keyword evidence="2" id="KW-0812">Transmembrane</keyword>
<dbReference type="Gene3D" id="3.60.40.10">
    <property type="entry name" value="PPM-type phosphatase domain"/>
    <property type="match status" value="1"/>
</dbReference>
<evidence type="ECO:0000256" key="1">
    <source>
        <dbReference type="ARBA" id="ARBA00022801"/>
    </source>
</evidence>
<proteinExistence type="predicted"/>
<feature type="transmembrane region" description="Helical" evidence="2">
    <location>
        <begin position="211"/>
        <end position="231"/>
    </location>
</feature>
<evidence type="ECO:0000313" key="5">
    <source>
        <dbReference type="Proteomes" id="UP000824088"/>
    </source>
</evidence>
<keyword evidence="2" id="KW-0472">Membrane</keyword>
<dbReference type="GO" id="GO:0016791">
    <property type="term" value="F:phosphatase activity"/>
    <property type="evidence" value="ECO:0007669"/>
    <property type="project" value="TreeGrafter"/>
</dbReference>
<feature type="transmembrane region" description="Helical" evidence="2">
    <location>
        <begin position="144"/>
        <end position="168"/>
    </location>
</feature>
<dbReference type="SMART" id="SM00332">
    <property type="entry name" value="PP2Cc"/>
    <property type="match status" value="1"/>
</dbReference>
<feature type="transmembrane region" description="Helical" evidence="2">
    <location>
        <begin position="91"/>
        <end position="108"/>
    </location>
</feature>
<organism evidence="4 5">
    <name type="scientific">Candidatus Limadaptatus stercorigallinarum</name>
    <dbReference type="NCBI Taxonomy" id="2840845"/>
    <lineage>
        <taxon>Bacteria</taxon>
        <taxon>Bacillati</taxon>
        <taxon>Bacillota</taxon>
        <taxon>Clostridia</taxon>
        <taxon>Eubacteriales</taxon>
        <taxon>Candidatus Limadaptatus</taxon>
    </lineage>
</organism>
<protein>
    <submittedName>
        <fullName evidence="4">SpoIIE family protein phosphatase</fullName>
    </submittedName>
</protein>
<dbReference type="SUPFAM" id="SSF81606">
    <property type="entry name" value="PP2C-like"/>
    <property type="match status" value="1"/>
</dbReference>
<dbReference type="PANTHER" id="PTHR43156:SF2">
    <property type="entry name" value="STAGE II SPORULATION PROTEIN E"/>
    <property type="match status" value="1"/>
</dbReference>
<dbReference type="Pfam" id="PF07228">
    <property type="entry name" value="SpoIIE"/>
    <property type="match status" value="1"/>
</dbReference>
<dbReference type="SMART" id="SM00331">
    <property type="entry name" value="PP2C_SIG"/>
    <property type="match status" value="1"/>
</dbReference>
<gene>
    <name evidence="4" type="ORF">IAD51_02015</name>
</gene>
<keyword evidence="1" id="KW-0378">Hydrolase</keyword>
<dbReference type="Pfam" id="PF19732">
    <property type="entry name" value="SpoIIE_N"/>
    <property type="match status" value="1"/>
</dbReference>
<dbReference type="InterPro" id="IPR045768">
    <property type="entry name" value="SpoIIE_N"/>
</dbReference>
<feature type="domain" description="PPM-type phosphatase" evidence="3">
    <location>
        <begin position="565"/>
        <end position="766"/>
    </location>
</feature>
<dbReference type="Proteomes" id="UP000824088">
    <property type="component" value="Unassembled WGS sequence"/>
</dbReference>
<comment type="caution">
    <text evidence="4">The sequence shown here is derived from an EMBL/GenBank/DDBJ whole genome shotgun (WGS) entry which is preliminary data.</text>
</comment>
<evidence type="ECO:0000256" key="2">
    <source>
        <dbReference type="SAM" id="Phobius"/>
    </source>
</evidence>
<dbReference type="PROSITE" id="PS51746">
    <property type="entry name" value="PPM_2"/>
    <property type="match status" value="1"/>
</dbReference>
<dbReference type="InterPro" id="IPR001932">
    <property type="entry name" value="PPM-type_phosphatase-like_dom"/>
</dbReference>
<feature type="transmembrane region" description="Helical" evidence="2">
    <location>
        <begin position="39"/>
        <end position="62"/>
    </location>
</feature>
<dbReference type="InterPro" id="IPR036457">
    <property type="entry name" value="PPM-type-like_dom_sf"/>
</dbReference>
<reference evidence="4" key="1">
    <citation type="submission" date="2020-10" db="EMBL/GenBank/DDBJ databases">
        <authorList>
            <person name="Gilroy R."/>
        </authorList>
    </citation>
    <scope>NUCLEOTIDE SEQUENCE</scope>
    <source>
        <strain evidence="4">1063</strain>
    </source>
</reference>
<dbReference type="PANTHER" id="PTHR43156">
    <property type="entry name" value="STAGE II SPORULATION PROTEIN E-RELATED"/>
    <property type="match status" value="1"/>
</dbReference>
<feature type="transmembrane region" description="Helical" evidence="2">
    <location>
        <begin position="180"/>
        <end position="199"/>
    </location>
</feature>
<feature type="transmembrane region" description="Helical" evidence="2">
    <location>
        <begin position="115"/>
        <end position="138"/>
    </location>
</feature>